<reference evidence="2" key="2">
    <citation type="submission" date="2025-09" db="UniProtKB">
        <authorList>
            <consortium name="Ensembl"/>
        </authorList>
    </citation>
    <scope>IDENTIFICATION</scope>
</reference>
<sequence length="386" mass="39481">MDVRENSSHLVRSGRSITSLPISIPLSTVRGEGHGPGGCRSNGVGGAPGGTAGGGGKTSVEPQWGLPSKLPVRIPLNRVESPNNGKKVCQRGSPCVQHPHSPRATVDNSSIGSSSSNSSSNSSSKLAIAEPDPSPLPAQHPASWSHPLSGSGSDPLVDMRTLNDQCPIIHFLPCSPNENNGRSAEAGDGRRRLKKKRTCLVGPSNGKRRGGVGFRPPGSQNSGSPLNISSMVSAISQPLEISAISSPETPGPGGGEGLLLSVPSPQASAMTNNGLGQPPLVFSSTHTVSSTPSVSTTHTARPSITQQFPKKAVAFPNTSSLSPGHGFSSLLFPNLDISSGLGTNSNSNLSSAVAASQANVEVDEAPPSSGQALWLPVTMLPRLARS</sequence>
<proteinExistence type="predicted"/>
<feature type="compositionally biased region" description="Gly residues" evidence="1">
    <location>
        <begin position="34"/>
        <end position="57"/>
    </location>
</feature>
<feature type="region of interest" description="Disordered" evidence="1">
    <location>
        <begin position="200"/>
        <end position="225"/>
    </location>
</feature>
<dbReference type="Proteomes" id="UP000694388">
    <property type="component" value="Unplaced"/>
</dbReference>
<keyword evidence="3" id="KW-1185">Reference proteome</keyword>
<organism evidence="2 3">
    <name type="scientific">Eptatretus burgeri</name>
    <name type="common">Inshore hagfish</name>
    <dbReference type="NCBI Taxonomy" id="7764"/>
    <lineage>
        <taxon>Eukaryota</taxon>
        <taxon>Metazoa</taxon>
        <taxon>Chordata</taxon>
        <taxon>Craniata</taxon>
        <taxon>Vertebrata</taxon>
        <taxon>Cyclostomata</taxon>
        <taxon>Myxini</taxon>
        <taxon>Myxiniformes</taxon>
        <taxon>Myxinidae</taxon>
        <taxon>Eptatretinae</taxon>
        <taxon>Eptatretus</taxon>
    </lineage>
</organism>
<protein>
    <submittedName>
        <fullName evidence="2">Uncharacterized protein</fullName>
    </submittedName>
</protein>
<dbReference type="Ensembl" id="ENSEBUT00000024386.1">
    <property type="protein sequence ID" value="ENSEBUP00000023810.1"/>
    <property type="gene ID" value="ENSEBUG00000014664.1"/>
</dbReference>
<evidence type="ECO:0000313" key="2">
    <source>
        <dbReference type="Ensembl" id="ENSEBUP00000023810.1"/>
    </source>
</evidence>
<evidence type="ECO:0000256" key="1">
    <source>
        <dbReference type="SAM" id="MobiDB-lite"/>
    </source>
</evidence>
<reference evidence="2" key="1">
    <citation type="submission" date="2025-08" db="UniProtKB">
        <authorList>
            <consortium name="Ensembl"/>
        </authorList>
    </citation>
    <scope>IDENTIFICATION</scope>
</reference>
<dbReference type="AlphaFoldDB" id="A0A8C4R1E4"/>
<evidence type="ECO:0000313" key="3">
    <source>
        <dbReference type="Proteomes" id="UP000694388"/>
    </source>
</evidence>
<accession>A0A8C4R1E4</accession>
<name>A0A8C4R1E4_EPTBU</name>
<feature type="region of interest" description="Disordered" evidence="1">
    <location>
        <begin position="26"/>
        <end position="159"/>
    </location>
</feature>
<feature type="compositionally biased region" description="Low complexity" evidence="1">
    <location>
        <begin position="108"/>
        <end position="124"/>
    </location>
</feature>